<protein>
    <submittedName>
        <fullName evidence="1">Nef protein</fullName>
    </submittedName>
</protein>
<sequence>QRLLTSSFLRGTFRWGLSREAWPGRDWGVASPQMLHISSCFLPVLGLSG</sequence>
<feature type="non-terminal residue" evidence="1">
    <location>
        <position position="1"/>
    </location>
</feature>
<dbReference type="EMBL" id="M58184">
    <property type="protein sequence ID" value="AAA44886.1"/>
    <property type="molecule type" value="Genomic_RNA"/>
</dbReference>
<organismHost>
    <name type="scientific">Homo sapiens</name>
    <name type="common">Human</name>
    <dbReference type="NCBI Taxonomy" id="9606"/>
</organismHost>
<proteinExistence type="predicted"/>
<evidence type="ECO:0000313" key="1">
    <source>
        <dbReference type="EMBL" id="AAA44886.1"/>
    </source>
</evidence>
<reference evidence="1" key="1">
    <citation type="journal article" date="1991" name="J. Virol.">
        <title>Evolution of human immunodeficiency virus type 1 nef and long terminal repeat sequences over 4 years in vivo and in vitro.</title>
        <authorList>
            <person name="Delassus S."/>
            <person name="Cheynier R."/>
            <person name="Wain-Hobson S."/>
        </authorList>
    </citation>
    <scope>NUCLEOTIDE SEQUENCE</scope>
</reference>
<gene>
    <name evidence="1" type="primary">nef</name>
</gene>
<organism evidence="1">
    <name type="scientific">Human immunodeficiency virus type 1</name>
    <name type="common">HIV-1</name>
    <dbReference type="NCBI Taxonomy" id="11676"/>
    <lineage>
        <taxon>Viruses</taxon>
        <taxon>Riboviria</taxon>
        <taxon>Pararnavirae</taxon>
        <taxon>Artverviricota</taxon>
        <taxon>Revtraviricetes</taxon>
        <taxon>Ortervirales</taxon>
        <taxon>Retroviridae</taxon>
        <taxon>Orthoretrovirinae</taxon>
        <taxon>Lentivirus</taxon>
        <taxon>Lentivirus humimdef1</taxon>
    </lineage>
</organism>
<name>Q79682_HV1</name>
<accession>Q79682</accession>